<dbReference type="InterPro" id="IPR048720">
    <property type="entry name" value="PROPPIN"/>
</dbReference>
<evidence type="ECO:0000256" key="1">
    <source>
        <dbReference type="ARBA" id="ARBA00022574"/>
    </source>
</evidence>
<accession>A2GG97</accession>
<evidence type="ECO:0000256" key="3">
    <source>
        <dbReference type="ARBA" id="ARBA00025740"/>
    </source>
</evidence>
<sequence>MFYPLRDVCVNDNRMSFTIIFPHQYHVFRCSPFELLFTKSFSDISLGSVTTCQGMRFIAVSGLPADTVFNTKCVRVYDHDKNDQMIFETKFDEHILNMRLTPEFLVCAFHKHVEVWNIIEKQKINVFPAGVNVHAPIDISHDFSALAMSGEVPEDVAISHLQNLKLKNFHAADNPVSLIRFSRTESLFATTSSAGHAIKIWDQNTGNCVNKFKRGNTASIIHSIDFSPDNNFVALFSQNDTLHFFDNSKRKMTGNPSTTRSIHRISIPDMQNVVLSWFEQDKIAVLSLDGKMVVLTIDEQCHEIARESIQFMQRIIEIVPQDST</sequence>
<dbReference type="Gene3D" id="2.130.10.10">
    <property type="entry name" value="YVTN repeat-like/Quinoprotein amine dehydrogenase"/>
    <property type="match status" value="1"/>
</dbReference>
<dbReference type="GO" id="GO:0032266">
    <property type="term" value="F:phosphatidylinositol-3-phosphate binding"/>
    <property type="evidence" value="ECO:0000318"/>
    <property type="project" value="GO_Central"/>
</dbReference>
<dbReference type="AlphaFoldDB" id="A2GG97"/>
<dbReference type="GO" id="GO:0030674">
    <property type="term" value="F:protein-macromolecule adaptor activity"/>
    <property type="evidence" value="ECO:0000318"/>
    <property type="project" value="GO_Central"/>
</dbReference>
<dbReference type="RefSeq" id="XP_001296749.1">
    <property type="nucleotide sequence ID" value="XM_001296748.1"/>
</dbReference>
<dbReference type="InterPro" id="IPR015943">
    <property type="entry name" value="WD40/YVTN_repeat-like_dom_sf"/>
</dbReference>
<keyword evidence="1" id="KW-0853">WD repeat</keyword>
<dbReference type="FunFam" id="2.130.10.10:FF:002648">
    <property type="entry name" value="Uncharacterized protein"/>
    <property type="match status" value="1"/>
</dbReference>
<dbReference type="VEuPathDB" id="TrichDB:TVAGG3_0545420"/>
<dbReference type="InParanoid" id="A2GG97"/>
<dbReference type="SMR" id="A2GG97"/>
<dbReference type="eggNOG" id="KOG2111">
    <property type="taxonomic scope" value="Eukaryota"/>
</dbReference>
<dbReference type="SMART" id="SM00320">
    <property type="entry name" value="WD40"/>
    <property type="match status" value="2"/>
</dbReference>
<name>A2GG97_TRIV3</name>
<dbReference type="GO" id="GO:0034497">
    <property type="term" value="P:protein localization to phagophore assembly site"/>
    <property type="evidence" value="ECO:0000318"/>
    <property type="project" value="GO_Central"/>
</dbReference>
<dbReference type="GO" id="GO:0044804">
    <property type="term" value="P:nucleophagy"/>
    <property type="evidence" value="ECO:0000318"/>
    <property type="project" value="GO_Central"/>
</dbReference>
<dbReference type="EMBL" id="DS115706">
    <property type="protein sequence ID" value="EAX83819.1"/>
    <property type="molecule type" value="Genomic_DNA"/>
</dbReference>
<dbReference type="PANTHER" id="PTHR11227">
    <property type="entry name" value="WD-REPEAT PROTEIN INTERACTING WITH PHOSPHOINOSIDES WIPI -RELATED"/>
    <property type="match status" value="1"/>
</dbReference>
<dbReference type="STRING" id="5722.A2GG97"/>
<dbReference type="Pfam" id="PF21032">
    <property type="entry name" value="PROPPIN"/>
    <property type="match status" value="1"/>
</dbReference>
<comment type="similarity">
    <text evidence="3">Belongs to the WD repeat PROPPIN family.</text>
</comment>
<keyword evidence="2" id="KW-0677">Repeat</keyword>
<dbReference type="GO" id="GO:0000422">
    <property type="term" value="P:autophagy of mitochondrion"/>
    <property type="evidence" value="ECO:0000318"/>
    <property type="project" value="GO_Central"/>
</dbReference>
<dbReference type="OrthoDB" id="10257301at2759"/>
<gene>
    <name evidence="4" type="ORF">TVAG_419320</name>
</gene>
<organism evidence="4 5">
    <name type="scientific">Trichomonas vaginalis (strain ATCC PRA-98 / G3)</name>
    <dbReference type="NCBI Taxonomy" id="412133"/>
    <lineage>
        <taxon>Eukaryota</taxon>
        <taxon>Metamonada</taxon>
        <taxon>Parabasalia</taxon>
        <taxon>Trichomonadida</taxon>
        <taxon>Trichomonadidae</taxon>
        <taxon>Trichomonas</taxon>
    </lineage>
</organism>
<proteinExistence type="inferred from homology"/>
<dbReference type="GO" id="GO:0005829">
    <property type="term" value="C:cytosol"/>
    <property type="evidence" value="ECO:0000318"/>
    <property type="project" value="GO_Central"/>
</dbReference>
<dbReference type="GO" id="GO:0061723">
    <property type="term" value="P:glycophagy"/>
    <property type="evidence" value="ECO:0000318"/>
    <property type="project" value="GO_Central"/>
</dbReference>
<reference evidence="4" key="2">
    <citation type="journal article" date="2007" name="Science">
        <title>Draft genome sequence of the sexually transmitted pathogen Trichomonas vaginalis.</title>
        <authorList>
            <person name="Carlton J.M."/>
            <person name="Hirt R.P."/>
            <person name="Silva J.C."/>
            <person name="Delcher A.L."/>
            <person name="Schatz M."/>
            <person name="Zhao Q."/>
            <person name="Wortman J.R."/>
            <person name="Bidwell S.L."/>
            <person name="Alsmark U.C.M."/>
            <person name="Besteiro S."/>
            <person name="Sicheritz-Ponten T."/>
            <person name="Noel C.J."/>
            <person name="Dacks J.B."/>
            <person name="Foster P.G."/>
            <person name="Simillion C."/>
            <person name="Van de Peer Y."/>
            <person name="Miranda-Saavedra D."/>
            <person name="Barton G.J."/>
            <person name="Westrop G.D."/>
            <person name="Mueller S."/>
            <person name="Dessi D."/>
            <person name="Fiori P.L."/>
            <person name="Ren Q."/>
            <person name="Paulsen I."/>
            <person name="Zhang H."/>
            <person name="Bastida-Corcuera F.D."/>
            <person name="Simoes-Barbosa A."/>
            <person name="Brown M.T."/>
            <person name="Hayes R.D."/>
            <person name="Mukherjee M."/>
            <person name="Okumura C.Y."/>
            <person name="Schneider R."/>
            <person name="Smith A.J."/>
            <person name="Vanacova S."/>
            <person name="Villalvazo M."/>
            <person name="Haas B.J."/>
            <person name="Pertea M."/>
            <person name="Feldblyum T.V."/>
            <person name="Utterback T.R."/>
            <person name="Shu C.L."/>
            <person name="Osoegawa K."/>
            <person name="de Jong P.J."/>
            <person name="Hrdy I."/>
            <person name="Horvathova L."/>
            <person name="Zubacova Z."/>
            <person name="Dolezal P."/>
            <person name="Malik S.B."/>
            <person name="Logsdon J.M. Jr."/>
            <person name="Henze K."/>
            <person name="Gupta A."/>
            <person name="Wang C.C."/>
            <person name="Dunne R.L."/>
            <person name="Upcroft J.A."/>
            <person name="Upcroft P."/>
            <person name="White O."/>
            <person name="Salzberg S.L."/>
            <person name="Tang P."/>
            <person name="Chiu C.-H."/>
            <person name="Lee Y.-S."/>
            <person name="Embley T.M."/>
            <person name="Coombs G.H."/>
            <person name="Mottram J.C."/>
            <person name="Tachezy J."/>
            <person name="Fraser-Liggett C.M."/>
            <person name="Johnson P.J."/>
        </authorList>
    </citation>
    <scope>NUCLEOTIDE SEQUENCE [LARGE SCALE GENOMIC DNA]</scope>
    <source>
        <strain evidence="4">G3</strain>
    </source>
</reference>
<dbReference type="InterPro" id="IPR001680">
    <property type="entry name" value="WD40_rpt"/>
</dbReference>
<dbReference type="VEuPathDB" id="TrichDB:TVAG_419320"/>
<evidence type="ECO:0000313" key="4">
    <source>
        <dbReference type="EMBL" id="EAX83819.1"/>
    </source>
</evidence>
<evidence type="ECO:0000313" key="5">
    <source>
        <dbReference type="Proteomes" id="UP000001542"/>
    </source>
</evidence>
<dbReference type="KEGG" id="tva:4741451"/>
<dbReference type="Proteomes" id="UP000001542">
    <property type="component" value="Unassembled WGS sequence"/>
</dbReference>
<evidence type="ECO:0000256" key="2">
    <source>
        <dbReference type="ARBA" id="ARBA00022737"/>
    </source>
</evidence>
<protein>
    <submittedName>
        <fullName evidence="4">Uncharacterized protein</fullName>
    </submittedName>
</protein>
<dbReference type="GO" id="GO:0080025">
    <property type="term" value="F:phosphatidylinositol-3,5-bisphosphate binding"/>
    <property type="evidence" value="ECO:0000318"/>
    <property type="project" value="GO_Central"/>
</dbReference>
<keyword evidence="5" id="KW-1185">Reference proteome</keyword>
<dbReference type="GO" id="GO:0000425">
    <property type="term" value="P:pexophagy"/>
    <property type="evidence" value="ECO:0000318"/>
    <property type="project" value="GO_Central"/>
</dbReference>
<dbReference type="InterPro" id="IPR036322">
    <property type="entry name" value="WD40_repeat_dom_sf"/>
</dbReference>
<dbReference type="GO" id="GO:0034045">
    <property type="term" value="C:phagophore assembly site membrane"/>
    <property type="evidence" value="ECO:0000318"/>
    <property type="project" value="GO_Central"/>
</dbReference>
<reference evidence="4" key="1">
    <citation type="submission" date="2006-10" db="EMBL/GenBank/DDBJ databases">
        <authorList>
            <person name="Amadeo P."/>
            <person name="Zhao Q."/>
            <person name="Wortman J."/>
            <person name="Fraser-Liggett C."/>
            <person name="Carlton J."/>
        </authorList>
    </citation>
    <scope>NUCLEOTIDE SEQUENCE</scope>
    <source>
        <strain evidence="4">G3</strain>
    </source>
</reference>
<dbReference type="OMA" id="CEFANGL"/>
<dbReference type="SUPFAM" id="SSF50978">
    <property type="entry name" value="WD40 repeat-like"/>
    <property type="match status" value="1"/>
</dbReference>